<keyword evidence="2" id="KW-1185">Reference proteome</keyword>
<proteinExistence type="predicted"/>
<dbReference type="RefSeq" id="WP_122979461.1">
    <property type="nucleotide sequence ID" value="NZ_BOMX01000104.1"/>
</dbReference>
<name>A0A561WA35_ACTTI</name>
<dbReference type="OrthoDB" id="3981930at2"/>
<sequence length="65" mass="7374">MVAPARQARRHGPEVLTDFHCSDTWTAIGGNGWDTEDIQNSGTARENMATFDDRGRINPYVVRRR</sequence>
<organism evidence="1 2">
    <name type="scientific">Actinoplanes teichomyceticus</name>
    <dbReference type="NCBI Taxonomy" id="1867"/>
    <lineage>
        <taxon>Bacteria</taxon>
        <taxon>Bacillati</taxon>
        <taxon>Actinomycetota</taxon>
        <taxon>Actinomycetes</taxon>
        <taxon>Micromonosporales</taxon>
        <taxon>Micromonosporaceae</taxon>
        <taxon>Actinoplanes</taxon>
    </lineage>
</organism>
<dbReference type="EMBL" id="VIWY01000003">
    <property type="protein sequence ID" value="TWG20734.1"/>
    <property type="molecule type" value="Genomic_DNA"/>
</dbReference>
<accession>A0A561WA35</accession>
<evidence type="ECO:0000313" key="2">
    <source>
        <dbReference type="Proteomes" id="UP000320239"/>
    </source>
</evidence>
<protein>
    <submittedName>
        <fullName evidence="1">Uncharacterized protein</fullName>
    </submittedName>
</protein>
<comment type="caution">
    <text evidence="1">The sequence shown here is derived from an EMBL/GenBank/DDBJ whole genome shotgun (WGS) entry which is preliminary data.</text>
</comment>
<dbReference type="AlphaFoldDB" id="A0A561WA35"/>
<reference evidence="1 2" key="1">
    <citation type="submission" date="2019-06" db="EMBL/GenBank/DDBJ databases">
        <title>Sequencing the genomes of 1000 actinobacteria strains.</title>
        <authorList>
            <person name="Klenk H.-P."/>
        </authorList>
    </citation>
    <scope>NUCLEOTIDE SEQUENCE [LARGE SCALE GENOMIC DNA]</scope>
    <source>
        <strain evidence="1 2">DSM 43866</strain>
    </source>
</reference>
<dbReference type="Proteomes" id="UP000320239">
    <property type="component" value="Unassembled WGS sequence"/>
</dbReference>
<evidence type="ECO:0000313" key="1">
    <source>
        <dbReference type="EMBL" id="TWG20734.1"/>
    </source>
</evidence>
<gene>
    <name evidence="1" type="ORF">FHX34_103263</name>
</gene>